<proteinExistence type="predicted"/>
<sequence>MKRSKRNEGKKKINYAESSVSEGGTIHSDESDYPEEVDCEEVSSVHVVPRIDTYHPGVQVGMDNVAVPSVERPLELLCKRIVTPSPL</sequence>
<protein>
    <submittedName>
        <fullName evidence="2">Uncharacterized protein</fullName>
    </submittedName>
</protein>
<keyword evidence="3" id="KW-1185">Reference proteome</keyword>
<gene>
    <name evidence="2" type="ORF">U9M48_035915</name>
</gene>
<dbReference type="EMBL" id="CP144752">
    <property type="protein sequence ID" value="WVZ89529.1"/>
    <property type="molecule type" value="Genomic_DNA"/>
</dbReference>
<organism evidence="2 3">
    <name type="scientific">Paspalum notatum var. saurae</name>
    <dbReference type="NCBI Taxonomy" id="547442"/>
    <lineage>
        <taxon>Eukaryota</taxon>
        <taxon>Viridiplantae</taxon>
        <taxon>Streptophyta</taxon>
        <taxon>Embryophyta</taxon>
        <taxon>Tracheophyta</taxon>
        <taxon>Spermatophyta</taxon>
        <taxon>Magnoliopsida</taxon>
        <taxon>Liliopsida</taxon>
        <taxon>Poales</taxon>
        <taxon>Poaceae</taxon>
        <taxon>PACMAD clade</taxon>
        <taxon>Panicoideae</taxon>
        <taxon>Andropogonodae</taxon>
        <taxon>Paspaleae</taxon>
        <taxon>Paspalinae</taxon>
        <taxon>Paspalum</taxon>
    </lineage>
</organism>
<feature type="region of interest" description="Disordered" evidence="1">
    <location>
        <begin position="1"/>
        <end position="32"/>
    </location>
</feature>
<reference evidence="2 3" key="1">
    <citation type="submission" date="2024-02" db="EMBL/GenBank/DDBJ databases">
        <title>High-quality chromosome-scale genome assembly of Pensacola bahiagrass (Paspalum notatum Flugge var. saurae).</title>
        <authorList>
            <person name="Vega J.M."/>
            <person name="Podio M."/>
            <person name="Orjuela J."/>
            <person name="Siena L.A."/>
            <person name="Pessino S.C."/>
            <person name="Combes M.C."/>
            <person name="Mariac C."/>
            <person name="Albertini E."/>
            <person name="Pupilli F."/>
            <person name="Ortiz J.P.A."/>
            <person name="Leblanc O."/>
        </authorList>
    </citation>
    <scope>NUCLEOTIDE SEQUENCE [LARGE SCALE GENOMIC DNA]</scope>
    <source>
        <strain evidence="2">R1</strain>
        <tissue evidence="2">Leaf</tissue>
    </source>
</reference>
<accession>A0AAQ3UI24</accession>
<name>A0AAQ3UI24_PASNO</name>
<feature type="compositionally biased region" description="Basic and acidic residues" evidence="1">
    <location>
        <begin position="1"/>
        <end position="11"/>
    </location>
</feature>
<evidence type="ECO:0000313" key="2">
    <source>
        <dbReference type="EMBL" id="WVZ89529.1"/>
    </source>
</evidence>
<dbReference type="Proteomes" id="UP001341281">
    <property type="component" value="Chromosome 08"/>
</dbReference>
<dbReference type="AlphaFoldDB" id="A0AAQ3UI24"/>
<evidence type="ECO:0000256" key="1">
    <source>
        <dbReference type="SAM" id="MobiDB-lite"/>
    </source>
</evidence>
<evidence type="ECO:0000313" key="3">
    <source>
        <dbReference type="Proteomes" id="UP001341281"/>
    </source>
</evidence>